<feature type="transmembrane region" description="Helical" evidence="1">
    <location>
        <begin position="300"/>
        <end position="318"/>
    </location>
</feature>
<comment type="caution">
    <text evidence="2">The sequence shown here is derived from an EMBL/GenBank/DDBJ whole genome shotgun (WGS) entry which is preliminary data.</text>
</comment>
<keyword evidence="1" id="KW-0812">Transmembrane</keyword>
<feature type="transmembrane region" description="Helical" evidence="1">
    <location>
        <begin position="185"/>
        <end position="207"/>
    </location>
</feature>
<accession>A0A016AG38</accession>
<keyword evidence="1" id="KW-0472">Membrane</keyword>
<dbReference type="AlphaFoldDB" id="A0A016AG38"/>
<name>A0A016AG38_BACFG</name>
<protein>
    <submittedName>
        <fullName evidence="2">Putative membrane protein</fullName>
    </submittedName>
</protein>
<dbReference type="Proteomes" id="UP000022272">
    <property type="component" value="Unassembled WGS sequence"/>
</dbReference>
<dbReference type="InterPro" id="IPR049458">
    <property type="entry name" value="EpsG-like"/>
</dbReference>
<reference evidence="2 3" key="1">
    <citation type="submission" date="2014-02" db="EMBL/GenBank/DDBJ databases">
        <authorList>
            <person name="Sears C."/>
            <person name="Carroll K."/>
            <person name="Sack B.R."/>
            <person name="Qadri F."/>
            <person name="Myers L.L."/>
            <person name="Chung G.-T."/>
            <person name="Escheverria P."/>
            <person name="Fraser C.M."/>
            <person name="Sadzewicz L."/>
            <person name="Shefchek K.A."/>
            <person name="Tallon L."/>
            <person name="Das S.P."/>
            <person name="Daugherty S."/>
            <person name="Mongodin E.F."/>
        </authorList>
    </citation>
    <scope>NUCLEOTIDE SEQUENCE [LARGE SCALE GENOMIC DNA]</scope>
    <source>
        <strain evidence="2 3">2-F-2 #4</strain>
    </source>
</reference>
<keyword evidence="1" id="KW-1133">Transmembrane helix</keyword>
<feature type="transmembrane region" description="Helical" evidence="1">
    <location>
        <begin position="27"/>
        <end position="44"/>
    </location>
</feature>
<dbReference type="RefSeq" id="WP_032569861.1">
    <property type="nucleotide sequence ID" value="NZ_JGDM01000015.1"/>
</dbReference>
<feature type="transmembrane region" description="Helical" evidence="1">
    <location>
        <begin position="155"/>
        <end position="179"/>
    </location>
</feature>
<proteinExistence type="predicted"/>
<feature type="transmembrane region" description="Helical" evidence="1">
    <location>
        <begin position="130"/>
        <end position="148"/>
    </location>
</feature>
<dbReference type="PATRIC" id="fig|1339280.3.peg.723"/>
<gene>
    <name evidence="2" type="ORF">M076_0748</name>
</gene>
<dbReference type="EMBL" id="JGDM01000015">
    <property type="protein sequence ID" value="EXZ45914.1"/>
    <property type="molecule type" value="Genomic_DNA"/>
</dbReference>
<evidence type="ECO:0000313" key="2">
    <source>
        <dbReference type="EMBL" id="EXZ45914.1"/>
    </source>
</evidence>
<sequence length="359" mass="42045">MILILLYITFALITVLAIRARRVVQLNAVFFCGTLCFILTGIRWKYGGDWDSYFDYFRSIRGLTFEEGFEPGWNVVSYIIKTTFNSYTVFQFMMAGILFYTSFTVIKKLSVVPILSFLLYYSMTDAGLPYVRKGIAAGIILLSLLFIVNRDLKKFLLCVGCASLIHYSAVVSLPIYWIYHNKSSYKKYFVIFVCSTAVFYVFGKLIFSNVSFLGDYLNYKLTNYMEQSEAGENFGVSISPERAMINQLLKKFYVFFFIFCYCKEVLTRDIRFRGFLNIYVFSLIFYCSVVPLAFQFARMSAYFEIVEMLIYAYIYYYLPQKEKSLFLLLALLFNAWRIFGHADPGQPDIYNYHTVFEFF</sequence>
<feature type="transmembrane region" description="Helical" evidence="1">
    <location>
        <begin position="325"/>
        <end position="342"/>
    </location>
</feature>
<dbReference type="Pfam" id="PF14897">
    <property type="entry name" value="EpsG"/>
    <property type="match status" value="1"/>
</dbReference>
<feature type="transmembrane region" description="Helical" evidence="1">
    <location>
        <begin position="276"/>
        <end position="294"/>
    </location>
</feature>
<evidence type="ECO:0000256" key="1">
    <source>
        <dbReference type="SAM" id="Phobius"/>
    </source>
</evidence>
<evidence type="ECO:0000313" key="3">
    <source>
        <dbReference type="Proteomes" id="UP000022272"/>
    </source>
</evidence>
<organism evidence="2 3">
    <name type="scientific">Bacteroides fragilis str. 2-F-2 #4</name>
    <dbReference type="NCBI Taxonomy" id="1339280"/>
    <lineage>
        <taxon>Bacteria</taxon>
        <taxon>Pseudomonadati</taxon>
        <taxon>Bacteroidota</taxon>
        <taxon>Bacteroidia</taxon>
        <taxon>Bacteroidales</taxon>
        <taxon>Bacteroidaceae</taxon>
        <taxon>Bacteroides</taxon>
    </lineage>
</organism>